<organism evidence="1 2">
    <name type="scientific">Pararge aegeria aegeria</name>
    <dbReference type="NCBI Taxonomy" id="348720"/>
    <lineage>
        <taxon>Eukaryota</taxon>
        <taxon>Metazoa</taxon>
        <taxon>Ecdysozoa</taxon>
        <taxon>Arthropoda</taxon>
        <taxon>Hexapoda</taxon>
        <taxon>Insecta</taxon>
        <taxon>Pterygota</taxon>
        <taxon>Neoptera</taxon>
        <taxon>Endopterygota</taxon>
        <taxon>Lepidoptera</taxon>
        <taxon>Glossata</taxon>
        <taxon>Ditrysia</taxon>
        <taxon>Papilionoidea</taxon>
        <taxon>Nymphalidae</taxon>
        <taxon>Satyrinae</taxon>
        <taxon>Satyrini</taxon>
        <taxon>Parargina</taxon>
        <taxon>Pararge</taxon>
    </lineage>
</organism>
<gene>
    <name evidence="1" type="primary">jg14205</name>
    <name evidence="1" type="ORF">PAEG_LOCUS1579</name>
</gene>
<dbReference type="OrthoDB" id="7490708at2759"/>
<reference evidence="1" key="1">
    <citation type="submission" date="2022-03" db="EMBL/GenBank/DDBJ databases">
        <authorList>
            <person name="Lindestad O."/>
        </authorList>
    </citation>
    <scope>NUCLEOTIDE SEQUENCE</scope>
</reference>
<protein>
    <submittedName>
        <fullName evidence="1">Jg14205 protein</fullName>
    </submittedName>
</protein>
<dbReference type="Proteomes" id="UP000838756">
    <property type="component" value="Unassembled WGS sequence"/>
</dbReference>
<evidence type="ECO:0000313" key="2">
    <source>
        <dbReference type="Proteomes" id="UP000838756"/>
    </source>
</evidence>
<comment type="caution">
    <text evidence="1">The sequence shown here is derived from an EMBL/GenBank/DDBJ whole genome shotgun (WGS) entry which is preliminary data.</text>
</comment>
<name>A0A8S4QJH6_9NEOP</name>
<keyword evidence="2" id="KW-1185">Reference proteome</keyword>
<dbReference type="EMBL" id="CAKXAJ010005638">
    <property type="protein sequence ID" value="CAH2209179.1"/>
    <property type="molecule type" value="Genomic_DNA"/>
</dbReference>
<proteinExistence type="predicted"/>
<dbReference type="AlphaFoldDB" id="A0A8S4QJH6"/>
<feature type="non-terminal residue" evidence="1">
    <location>
        <position position="1"/>
    </location>
</feature>
<evidence type="ECO:0000313" key="1">
    <source>
        <dbReference type="EMBL" id="CAH2209179.1"/>
    </source>
</evidence>
<sequence length="85" mass="9657">VPNSQNRFGFKLETSGSIPHRGNLGIYNLRTDHLASADASYHPIVKRRAAKRIQIQKPQMRPMIAEYDPKRKGVKNDLSDVVMVK</sequence>
<accession>A0A8S4QJH6</accession>